<dbReference type="AlphaFoldDB" id="A0A9N7RJK9"/>
<evidence type="ECO:0000256" key="4">
    <source>
        <dbReference type="ARBA" id="ARBA00023134"/>
    </source>
</evidence>
<dbReference type="Pfam" id="PF01926">
    <property type="entry name" value="MMR_HSR1"/>
    <property type="match status" value="1"/>
</dbReference>
<dbReference type="GO" id="GO:0050793">
    <property type="term" value="P:regulation of developmental process"/>
    <property type="evidence" value="ECO:0007669"/>
    <property type="project" value="UniProtKB-ARBA"/>
</dbReference>
<dbReference type="PANTHER" id="PTHR11089">
    <property type="entry name" value="GTP-BINDING PROTEIN-RELATED"/>
    <property type="match status" value="1"/>
</dbReference>
<dbReference type="InterPro" id="IPR006073">
    <property type="entry name" value="GTP-bd"/>
</dbReference>
<accession>A0A9N7RJK9</accession>
<dbReference type="Proteomes" id="UP001153555">
    <property type="component" value="Unassembled WGS sequence"/>
</dbReference>
<evidence type="ECO:0000313" key="8">
    <source>
        <dbReference type="EMBL" id="CAA0833435.1"/>
    </source>
</evidence>
<dbReference type="PROSITE" id="PS51721">
    <property type="entry name" value="G_CP"/>
    <property type="match status" value="1"/>
</dbReference>
<keyword evidence="2" id="KW-0547">Nucleotide-binding</keyword>
<dbReference type="GO" id="GO:0051239">
    <property type="term" value="P:regulation of multicellular organismal process"/>
    <property type="evidence" value="ECO:0007669"/>
    <property type="project" value="UniProtKB-ARBA"/>
</dbReference>
<dbReference type="FunFam" id="3.40.50.300:FF:000571">
    <property type="entry name" value="Guanine nucleotide-binding protein-like NSN1"/>
    <property type="match status" value="1"/>
</dbReference>
<name>A0A9N7RJK9_STRHE</name>
<feature type="compositionally biased region" description="Basic residues" evidence="6">
    <location>
        <begin position="26"/>
        <end position="44"/>
    </location>
</feature>
<keyword evidence="9" id="KW-1185">Reference proteome</keyword>
<dbReference type="InterPro" id="IPR050755">
    <property type="entry name" value="TRAFAC_YlqF/YawG_RiboMat"/>
</dbReference>
<organism evidence="8 9">
    <name type="scientific">Striga hermonthica</name>
    <name type="common">Purple witchweed</name>
    <name type="synonym">Buchnera hermonthica</name>
    <dbReference type="NCBI Taxonomy" id="68872"/>
    <lineage>
        <taxon>Eukaryota</taxon>
        <taxon>Viridiplantae</taxon>
        <taxon>Streptophyta</taxon>
        <taxon>Embryophyta</taxon>
        <taxon>Tracheophyta</taxon>
        <taxon>Spermatophyta</taxon>
        <taxon>Magnoliopsida</taxon>
        <taxon>eudicotyledons</taxon>
        <taxon>Gunneridae</taxon>
        <taxon>Pentapetalae</taxon>
        <taxon>asterids</taxon>
        <taxon>lamiids</taxon>
        <taxon>Lamiales</taxon>
        <taxon>Orobanchaceae</taxon>
        <taxon>Buchnereae</taxon>
        <taxon>Striga</taxon>
    </lineage>
</organism>
<dbReference type="Gene3D" id="1.10.1580.10">
    <property type="match status" value="1"/>
</dbReference>
<dbReference type="InterPro" id="IPR023179">
    <property type="entry name" value="GTP-bd_ortho_bundle_sf"/>
</dbReference>
<protein>
    <submittedName>
        <fullName evidence="8">Guanine nucleotide-binding protein-like NSN1</fullName>
    </submittedName>
</protein>
<dbReference type="CDD" id="cd04178">
    <property type="entry name" value="Nucleostemin_like"/>
    <property type="match status" value="1"/>
</dbReference>
<gene>
    <name evidence="8" type="ORF">SHERM_28696</name>
</gene>
<dbReference type="GO" id="GO:0005730">
    <property type="term" value="C:nucleolus"/>
    <property type="evidence" value="ECO:0007669"/>
    <property type="project" value="UniProtKB-SubCell"/>
</dbReference>
<dbReference type="PRINTS" id="PR00326">
    <property type="entry name" value="GTP1OBG"/>
</dbReference>
<comment type="caution">
    <text evidence="8">The sequence shown here is derived from an EMBL/GenBank/DDBJ whole genome shotgun (WGS) entry which is preliminary data.</text>
</comment>
<reference evidence="8" key="1">
    <citation type="submission" date="2019-12" db="EMBL/GenBank/DDBJ databases">
        <authorList>
            <person name="Scholes J."/>
        </authorList>
    </citation>
    <scope>NUCLEOTIDE SEQUENCE</scope>
</reference>
<evidence type="ECO:0000259" key="7">
    <source>
        <dbReference type="PROSITE" id="PS51721"/>
    </source>
</evidence>
<keyword evidence="4" id="KW-0342">GTP-binding</keyword>
<dbReference type="InterPro" id="IPR030378">
    <property type="entry name" value="G_CP_dom"/>
</dbReference>
<keyword evidence="5" id="KW-0539">Nucleus</keyword>
<feature type="region of interest" description="Disordered" evidence="6">
    <location>
        <begin position="26"/>
        <end position="55"/>
    </location>
</feature>
<evidence type="ECO:0000256" key="2">
    <source>
        <dbReference type="ARBA" id="ARBA00022741"/>
    </source>
</evidence>
<dbReference type="Pfam" id="PF08701">
    <property type="entry name" value="GN3L_Grn1"/>
    <property type="match status" value="1"/>
</dbReference>
<dbReference type="FunFam" id="1.10.1580.10:FF:000002">
    <property type="entry name" value="Guanine nucleotide-binding protein-like 3 (nucleolar)-like"/>
    <property type="match status" value="1"/>
</dbReference>
<evidence type="ECO:0000256" key="6">
    <source>
        <dbReference type="SAM" id="MobiDB-lite"/>
    </source>
</evidence>
<feature type="domain" description="CP-type G" evidence="7">
    <location>
        <begin position="113"/>
        <end position="301"/>
    </location>
</feature>
<keyword evidence="3" id="KW-0175">Coiled coil</keyword>
<feature type="region of interest" description="Disordered" evidence="6">
    <location>
        <begin position="462"/>
        <end position="584"/>
    </location>
</feature>
<dbReference type="OrthoDB" id="444945at2759"/>
<comment type="subcellular location">
    <subcellularLocation>
        <location evidence="1">Nucleus</location>
        <location evidence="1">Nucleolus</location>
    </subcellularLocation>
</comment>
<dbReference type="PANTHER" id="PTHR11089:SF40">
    <property type="entry name" value="GUANINE NUCLEOTIDE-BINDING PROTEIN-LIKE NSN1"/>
    <property type="match status" value="1"/>
</dbReference>
<dbReference type="Gene3D" id="3.40.50.300">
    <property type="entry name" value="P-loop containing nucleotide triphosphate hydrolases"/>
    <property type="match status" value="1"/>
</dbReference>
<feature type="compositionally biased region" description="Polar residues" evidence="6">
    <location>
        <begin position="474"/>
        <end position="494"/>
    </location>
</feature>
<dbReference type="SUPFAM" id="SSF52540">
    <property type="entry name" value="P-loop containing nucleoside triphosphate hydrolases"/>
    <property type="match status" value="1"/>
</dbReference>
<sequence length="584" mass="65796">MVKKSKKSKSKRVSLKKKYKIIRKVKEHHKKKAKEAKKLGLNKKQKAEKDPGIPNDWPFKEQELKALEARRHRAIQELEEKKAARKERRIFFKFLLLYSISEFVADNSERTFFKELVKVIENSDVILEVLDARDPLGTRCVDMEKMVMKSGAEKRLVLLLNKIDLVPREAAEKWLKYLREELPAVAFKCSTQEQKSNLGWKSGRKAGKTGKANNLLQTSDCLGAETLLKLLKNYSRSHEIKKSITVGVIGLPNVGKSSLINSLKRSHVVNVGATPGLTRSMQEVQLDKNVKLLDCPGVVMLKSTENDSSVTLRNCKRIEKLDDPVGPVKEILKLCPEKVLVTIYKIPSFNSVDEFLQNVATVRGKLKKGGIVDVDAAARIVLHDWNEGKIPYYTMPPTRNAEDLSEARIVPELGKEFNVDEVYGGESTFIGSLKSVNEFNPVEVPSNNPFNFDLMVEGDGELQAPVEGGDADQSMETNEQSAQPENVKSGNSSKKQNEKLYAEEGMLNTKLRKAEKKKLKRESQPAAMEHDANDDYDFKVDYVRKESDMDVGDDDDDDDDDDDVAGDGQKNRFELPSGVELDNE</sequence>
<dbReference type="InterPro" id="IPR027417">
    <property type="entry name" value="P-loop_NTPase"/>
</dbReference>
<evidence type="ECO:0000256" key="3">
    <source>
        <dbReference type="ARBA" id="ARBA00023054"/>
    </source>
</evidence>
<evidence type="ECO:0000256" key="1">
    <source>
        <dbReference type="ARBA" id="ARBA00004604"/>
    </source>
</evidence>
<evidence type="ECO:0000313" key="9">
    <source>
        <dbReference type="Proteomes" id="UP001153555"/>
    </source>
</evidence>
<feature type="compositionally biased region" description="Acidic residues" evidence="6">
    <location>
        <begin position="549"/>
        <end position="565"/>
    </location>
</feature>
<dbReference type="InterPro" id="IPR014813">
    <property type="entry name" value="Gnl3_N_dom"/>
</dbReference>
<dbReference type="GO" id="GO:0005525">
    <property type="term" value="F:GTP binding"/>
    <property type="evidence" value="ECO:0007669"/>
    <property type="project" value="UniProtKB-KW"/>
</dbReference>
<feature type="compositionally biased region" description="Basic residues" evidence="6">
    <location>
        <begin position="510"/>
        <end position="520"/>
    </location>
</feature>
<feature type="compositionally biased region" description="Basic and acidic residues" evidence="6">
    <location>
        <begin position="528"/>
        <end position="548"/>
    </location>
</feature>
<evidence type="ECO:0000256" key="5">
    <source>
        <dbReference type="ARBA" id="ARBA00023242"/>
    </source>
</evidence>
<proteinExistence type="predicted"/>
<dbReference type="EMBL" id="CACSLK010027840">
    <property type="protein sequence ID" value="CAA0833435.1"/>
    <property type="molecule type" value="Genomic_DNA"/>
</dbReference>